<comment type="caution">
    <text evidence="2">The sequence shown here is derived from an EMBL/GenBank/DDBJ whole genome shotgun (WGS) entry which is preliminary data.</text>
</comment>
<evidence type="ECO:0000256" key="1">
    <source>
        <dbReference type="SAM" id="MobiDB-lite"/>
    </source>
</evidence>
<evidence type="ECO:0000313" key="3">
    <source>
        <dbReference type="Proteomes" id="UP000412028"/>
    </source>
</evidence>
<proteinExistence type="predicted"/>
<accession>A0A5M9ZXL9</accession>
<feature type="compositionally biased region" description="Basic residues" evidence="1">
    <location>
        <begin position="1"/>
        <end position="12"/>
    </location>
</feature>
<name>A0A5M9ZXL9_9BIFI</name>
<gene>
    <name evidence="2" type="ORF">EMO89_00345</name>
</gene>
<evidence type="ECO:0000313" key="2">
    <source>
        <dbReference type="EMBL" id="KAA8832013.1"/>
    </source>
</evidence>
<dbReference type="AlphaFoldDB" id="A0A5M9ZXL9"/>
<dbReference type="RefSeq" id="WP_150380430.1">
    <property type="nucleotide sequence ID" value="NZ_RZUI01000001.1"/>
</dbReference>
<organism evidence="2 3">
    <name type="scientific">Bifidobacterium tissieri</name>
    <dbReference type="NCBI Taxonomy" id="1630162"/>
    <lineage>
        <taxon>Bacteria</taxon>
        <taxon>Bacillati</taxon>
        <taxon>Actinomycetota</taxon>
        <taxon>Actinomycetes</taxon>
        <taxon>Bifidobacteriales</taxon>
        <taxon>Bifidobacteriaceae</taxon>
        <taxon>Bifidobacterium</taxon>
    </lineage>
</organism>
<dbReference type="EMBL" id="RZUI01000001">
    <property type="protein sequence ID" value="KAA8832013.1"/>
    <property type="molecule type" value="Genomic_DNA"/>
</dbReference>
<dbReference type="Proteomes" id="UP000412028">
    <property type="component" value="Unassembled WGS sequence"/>
</dbReference>
<sequence>MGKKARLRRQRQQRMMGEARGGVRGSASDARSLFEGNASGPVSCIVESVRPDGSVEPKGMLNVDSVDAVVQATLLRRARPRELGLGRVGEAIMHGHEADWWDVDRSYRCLCLTSSLMHMKNHMNSLMRLRGAEWASSVTDDELEDCAGIMYGAFLRWTLLNTARTLNGEEPIDMEVPLDAGSGCIKRADELMRSGLERLGLDEYADILDLPAPTIEASRRDADRTIRRAKGGDDETGEFLRAYDRGPAYAEKWYRAHHLCA</sequence>
<protein>
    <submittedName>
        <fullName evidence="2">Uncharacterized protein</fullName>
    </submittedName>
</protein>
<reference evidence="2 3" key="1">
    <citation type="journal article" date="2019" name="Syst. Appl. Microbiol.">
        <title>Characterization of Bifidobacterium species in feaces of the Egyptian fruit bat: Description of B. vespertilionis sp. nov. and B. rousetti sp. nov.</title>
        <authorList>
            <person name="Modesto M."/>
            <person name="Satti M."/>
            <person name="Watanabe K."/>
            <person name="Puglisi E."/>
            <person name="Morelli L."/>
            <person name="Huang C.-H."/>
            <person name="Liou J.-S."/>
            <person name="Miyashita M."/>
            <person name="Tamura T."/>
            <person name="Saito S."/>
            <person name="Mori K."/>
            <person name="Huang L."/>
            <person name="Sciavilla P."/>
            <person name="Sandri C."/>
            <person name="Spiezio C."/>
            <person name="Vitali F."/>
            <person name="Cavalieri D."/>
            <person name="Perpetuini G."/>
            <person name="Tofalo R."/>
            <person name="Bonetti A."/>
            <person name="Arita M."/>
            <person name="Mattarelli P."/>
        </authorList>
    </citation>
    <scope>NUCLEOTIDE SEQUENCE [LARGE SCALE GENOMIC DNA]</scope>
    <source>
        <strain evidence="2 3">RST7</strain>
    </source>
</reference>
<feature type="region of interest" description="Disordered" evidence="1">
    <location>
        <begin position="1"/>
        <end position="28"/>
    </location>
</feature>